<organism evidence="1 2">
    <name type="scientific">Pyrodictium abyssi</name>
    <dbReference type="NCBI Taxonomy" id="54256"/>
    <lineage>
        <taxon>Archaea</taxon>
        <taxon>Thermoproteota</taxon>
        <taxon>Thermoprotei</taxon>
        <taxon>Desulfurococcales</taxon>
        <taxon>Pyrodictiaceae</taxon>
        <taxon>Pyrodictium</taxon>
    </lineage>
</organism>
<name>A0ABN6ZL93_9CREN</name>
<keyword evidence="2" id="KW-1185">Reference proteome</keyword>
<evidence type="ECO:0000313" key="2">
    <source>
        <dbReference type="Proteomes" id="UP001341135"/>
    </source>
</evidence>
<reference evidence="1 2" key="1">
    <citation type="submission" date="2023-09" db="EMBL/GenBank/DDBJ databases">
        <title>Pyrofollis japonicus gen. nov. sp. nov., a novel member of the family Pyrodictiaceae isolated from the Iheya North hydrothermal field.</title>
        <authorList>
            <person name="Miyazaki U."/>
            <person name="Sanari M."/>
            <person name="Tame A."/>
            <person name="Kitajima M."/>
            <person name="Okamoto A."/>
            <person name="Sawayama S."/>
            <person name="Miyazaki J."/>
            <person name="Takai K."/>
            <person name="Nakagawa S."/>
        </authorList>
    </citation>
    <scope>NUCLEOTIDE SEQUENCE [LARGE SCALE GENOMIC DNA]</scope>
    <source>
        <strain evidence="1 2">AV2</strain>
    </source>
</reference>
<accession>A0ABN6ZL93</accession>
<protein>
    <recommendedName>
        <fullName evidence="3">Ribbon-helix-helix protein CopG domain-containing protein</fullName>
    </recommendedName>
</protein>
<evidence type="ECO:0008006" key="3">
    <source>
        <dbReference type="Google" id="ProtNLM"/>
    </source>
</evidence>
<dbReference type="Proteomes" id="UP001341135">
    <property type="component" value="Chromosome"/>
</dbReference>
<proteinExistence type="predicted"/>
<evidence type="ECO:0000313" key="1">
    <source>
        <dbReference type="EMBL" id="BES81030.1"/>
    </source>
</evidence>
<dbReference type="RefSeq" id="WP_338251771.1">
    <property type="nucleotide sequence ID" value="NZ_AP028907.1"/>
</dbReference>
<dbReference type="EMBL" id="AP028907">
    <property type="protein sequence ID" value="BES81030.1"/>
    <property type="molecule type" value="Genomic_DNA"/>
</dbReference>
<gene>
    <name evidence="1" type="ORF">PABY_05970</name>
</gene>
<sequence>MTRRGQHVVTVSVPLPRSVVEIARRRGVEPEKLAEAARRLLLLEIIAMESKLSMEEAIELAEEVSRRAWERIKETQQ</sequence>
<dbReference type="GeneID" id="89288627"/>